<dbReference type="AlphaFoldDB" id="A0A1G2D402"/>
<evidence type="ECO:0000256" key="1">
    <source>
        <dbReference type="ARBA" id="ARBA00022649"/>
    </source>
</evidence>
<dbReference type="EMBL" id="MHLL01000039">
    <property type="protein sequence ID" value="OGZ08247.1"/>
    <property type="molecule type" value="Genomic_DNA"/>
</dbReference>
<evidence type="ECO:0000313" key="2">
    <source>
        <dbReference type="EMBL" id="OGZ08247.1"/>
    </source>
</evidence>
<protein>
    <recommendedName>
        <fullName evidence="4">Type II toxin-antitoxin system mRNA interferase toxin, RelE/StbE family</fullName>
    </recommendedName>
</protein>
<evidence type="ECO:0008006" key="4">
    <source>
        <dbReference type="Google" id="ProtNLM"/>
    </source>
</evidence>
<dbReference type="InterPro" id="IPR035093">
    <property type="entry name" value="RelE/ParE_toxin_dom_sf"/>
</dbReference>
<evidence type="ECO:0000313" key="3">
    <source>
        <dbReference type="Proteomes" id="UP000177996"/>
    </source>
</evidence>
<dbReference type="Pfam" id="PF15738">
    <property type="entry name" value="YafQ_toxin"/>
    <property type="match status" value="1"/>
</dbReference>
<comment type="caution">
    <text evidence="2">The sequence shown here is derived from an EMBL/GenBank/DDBJ whole genome shotgun (WGS) entry which is preliminary data.</text>
</comment>
<keyword evidence="1" id="KW-1277">Toxin-antitoxin system</keyword>
<proteinExistence type="predicted"/>
<reference evidence="2 3" key="1">
    <citation type="journal article" date="2016" name="Nat. Commun.">
        <title>Thousands of microbial genomes shed light on interconnected biogeochemical processes in an aquifer system.</title>
        <authorList>
            <person name="Anantharaman K."/>
            <person name="Brown C.T."/>
            <person name="Hug L.A."/>
            <person name="Sharon I."/>
            <person name="Castelle C.J."/>
            <person name="Probst A.J."/>
            <person name="Thomas B.C."/>
            <person name="Singh A."/>
            <person name="Wilkins M.J."/>
            <person name="Karaoz U."/>
            <person name="Brodie E.L."/>
            <person name="Williams K.H."/>
            <person name="Hubbard S.S."/>
            <person name="Banfield J.F."/>
        </authorList>
    </citation>
    <scope>NUCLEOTIDE SEQUENCE [LARGE SCALE GENOMIC DNA]</scope>
</reference>
<name>A0A1G2D402_9BACT</name>
<sequence>MLFARNRIFKRQFQKLEPRMRARVRERIDMLVIDEFNPVLNNHKLGPPYESYRSINITGDWRLVYRRIETDIYYLRAVGTHHQLYGT</sequence>
<accession>A0A1G2D402</accession>
<dbReference type="STRING" id="1798661.A3D65_02745"/>
<organism evidence="2 3">
    <name type="scientific">Candidatus Lloydbacteria bacterium RIFCSPHIGHO2_02_FULL_50_13</name>
    <dbReference type="NCBI Taxonomy" id="1798661"/>
    <lineage>
        <taxon>Bacteria</taxon>
        <taxon>Candidatus Lloydiibacteriota</taxon>
    </lineage>
</organism>
<dbReference type="Gene3D" id="3.30.2310.20">
    <property type="entry name" value="RelE-like"/>
    <property type="match status" value="1"/>
</dbReference>
<dbReference type="NCBIfam" id="TIGR02385">
    <property type="entry name" value="RelE_StbE"/>
    <property type="match status" value="1"/>
</dbReference>
<gene>
    <name evidence="2" type="ORF">A3D65_02745</name>
</gene>
<dbReference type="InterPro" id="IPR007712">
    <property type="entry name" value="RelE/ParE_toxin"/>
</dbReference>
<dbReference type="Proteomes" id="UP000177996">
    <property type="component" value="Unassembled WGS sequence"/>
</dbReference>
<dbReference type="InterPro" id="IPR004386">
    <property type="entry name" value="Toxin_YafQ-like"/>
</dbReference>
<dbReference type="SUPFAM" id="SSF143011">
    <property type="entry name" value="RelE-like"/>
    <property type="match status" value="1"/>
</dbReference>